<reference evidence="1 2" key="1">
    <citation type="submission" date="2020-05" db="EMBL/GenBank/DDBJ databases">
        <title>FDA dAtabase for Regulatory Grade micrObial Sequences (FDA-ARGOS): Supporting development and validation of Infectious Disease Dx tests.</title>
        <authorList>
            <person name="Sproer C."/>
            <person name="Gronow S."/>
            <person name="Severitt S."/>
            <person name="Schroder I."/>
            <person name="Tallon L."/>
            <person name="Sadzewicz L."/>
            <person name="Zhao X."/>
            <person name="Vavikolanu K."/>
            <person name="Mehta A."/>
            <person name="Aluvathingal J."/>
            <person name="Nadendla S."/>
            <person name="Myers T."/>
            <person name="Yan Y."/>
            <person name="Sichtig H."/>
        </authorList>
    </citation>
    <scope>NUCLEOTIDE SEQUENCE [LARGE SCALE GENOMIC DNA]</scope>
    <source>
        <strain evidence="1 2">FDAARGOS_790</strain>
    </source>
</reference>
<dbReference type="Pfam" id="PF06996">
    <property type="entry name" value="T6SS_TssG"/>
    <property type="match status" value="1"/>
</dbReference>
<dbReference type="PANTHER" id="PTHR35564">
    <property type="match status" value="1"/>
</dbReference>
<dbReference type="InterPro" id="IPR010732">
    <property type="entry name" value="T6SS_TssG-like"/>
</dbReference>
<dbReference type="EMBL" id="CP053985">
    <property type="protein sequence ID" value="QKH36626.1"/>
    <property type="molecule type" value="Genomic_DNA"/>
</dbReference>
<protein>
    <submittedName>
        <fullName evidence="1">Type VI secretion system baseplate subunit TssG</fullName>
    </submittedName>
</protein>
<dbReference type="NCBIfam" id="TIGR03347">
    <property type="entry name" value="VI_chp_1"/>
    <property type="match status" value="1"/>
</dbReference>
<dbReference type="AlphaFoldDB" id="A0A7D4E6S6"/>
<name>A0A7D4E6S6_9BURK</name>
<dbReference type="RefSeq" id="WP_173145518.1">
    <property type="nucleotide sequence ID" value="NZ_CP053985.1"/>
</dbReference>
<keyword evidence="2" id="KW-1185">Reference proteome</keyword>
<evidence type="ECO:0000313" key="2">
    <source>
        <dbReference type="Proteomes" id="UP000500970"/>
    </source>
</evidence>
<evidence type="ECO:0000313" key="1">
    <source>
        <dbReference type="EMBL" id="QKH36626.1"/>
    </source>
</evidence>
<proteinExistence type="predicted"/>
<sequence length="363" mass="40539">MPPMQRRRDPSVIESLLAEPQRFKFFQAVRVLESWFARQEGSRARNAVSTHLRFLNSSSLGFPASEIAALTAYDKQGQALEDAEARLAALAAGNLGRVEIEPAFFGLLGAQGAMPLHYTEILSTRESSRRDRGARAFFDIFSNRAAALFYAAWKKYRMPVRHETEQDHHYLPLLLALGGIGHPALRDRLQSGQGRVFDESLAHYAAAARQRPVSAAYLQRVLADYFQVALRVEQFVGRWYHVPPQNRTRLGMPGAVLGVSAMAGDRIWQRDMRIRLWIGPLSKDAFTDFLPGGARAQALEKLLTMFGGMSFEYEVRLVMAKKDVGGSVLGEDGGARLGWNSFLCTEPVASDRDDASYELHTIH</sequence>
<organism evidence="1 2">
    <name type="scientific">Achromobacter pestifer</name>
    <dbReference type="NCBI Taxonomy" id="1353889"/>
    <lineage>
        <taxon>Bacteria</taxon>
        <taxon>Pseudomonadati</taxon>
        <taxon>Pseudomonadota</taxon>
        <taxon>Betaproteobacteria</taxon>
        <taxon>Burkholderiales</taxon>
        <taxon>Alcaligenaceae</taxon>
        <taxon>Achromobacter</taxon>
    </lineage>
</organism>
<dbReference type="Proteomes" id="UP000500970">
    <property type="component" value="Chromosome"/>
</dbReference>
<dbReference type="PANTHER" id="PTHR35564:SF4">
    <property type="entry name" value="CYTOPLASMIC PROTEIN"/>
    <property type="match status" value="1"/>
</dbReference>
<dbReference type="KEGG" id="apes:FOC84_17355"/>
<accession>A0A7D4E6S6</accession>
<gene>
    <name evidence="1" type="primary">tssG</name>
    <name evidence="1" type="ORF">FOC84_17355</name>
</gene>